<keyword evidence="1" id="KW-0732">Signal</keyword>
<feature type="non-terminal residue" evidence="3">
    <location>
        <position position="1"/>
    </location>
</feature>
<evidence type="ECO:0000259" key="2">
    <source>
        <dbReference type="Pfam" id="PF13505"/>
    </source>
</evidence>
<organism evidence="3">
    <name type="scientific">marine metagenome</name>
    <dbReference type="NCBI Taxonomy" id="408172"/>
    <lineage>
        <taxon>unclassified sequences</taxon>
        <taxon>metagenomes</taxon>
        <taxon>ecological metagenomes</taxon>
    </lineage>
</organism>
<dbReference type="InterPro" id="IPR027385">
    <property type="entry name" value="Beta-barrel_OMP"/>
</dbReference>
<dbReference type="Gene3D" id="2.40.160.20">
    <property type="match status" value="1"/>
</dbReference>
<dbReference type="AlphaFoldDB" id="A0A382VTS0"/>
<protein>
    <recommendedName>
        <fullName evidence="2">Outer membrane protein beta-barrel domain-containing protein</fullName>
    </recommendedName>
</protein>
<feature type="domain" description="Outer membrane protein beta-barrel" evidence="2">
    <location>
        <begin position="22"/>
        <end position="192"/>
    </location>
</feature>
<name>A0A382VTS0_9ZZZZ</name>
<evidence type="ECO:0000256" key="1">
    <source>
        <dbReference type="ARBA" id="ARBA00022729"/>
    </source>
</evidence>
<gene>
    <name evidence="3" type="ORF">METZ01_LOCUS402757</name>
</gene>
<accession>A0A382VTS0</accession>
<reference evidence="3" key="1">
    <citation type="submission" date="2018-05" db="EMBL/GenBank/DDBJ databases">
        <authorList>
            <person name="Lanie J.A."/>
            <person name="Ng W.-L."/>
            <person name="Kazmierczak K.M."/>
            <person name="Andrzejewski T.M."/>
            <person name="Davidsen T.M."/>
            <person name="Wayne K.J."/>
            <person name="Tettelin H."/>
            <person name="Glass J.I."/>
            <person name="Rusch D."/>
            <person name="Podicherti R."/>
            <person name="Tsui H.-C.T."/>
            <person name="Winkler M.E."/>
        </authorList>
    </citation>
    <scope>NUCLEOTIDE SEQUENCE</scope>
</reference>
<sequence length="211" mass="23464">VKHLNSKSRQKPVSHKILVITITFLLLAVPAHASNEVGPYFTFTGSMDMFEDMTLVNKDSSAVPSAGDSLETETGLGFNHSIGYQFRNSFSTELEFSYRGGDFGPGVHGDITSKSFLVNGIYSFNIREFYTPYIGYGMGIAFHEASINHWGDRADTTLAYQLKMGVDMELSRKLSLLLGYRYFTTNDPSFDGYFIGESSSHGIEAGIKFHF</sequence>
<dbReference type="EMBL" id="UINC01154549">
    <property type="protein sequence ID" value="SVD49903.1"/>
    <property type="molecule type" value="Genomic_DNA"/>
</dbReference>
<dbReference type="InterPro" id="IPR011250">
    <property type="entry name" value="OMP/PagP_B-barrel"/>
</dbReference>
<proteinExistence type="predicted"/>
<dbReference type="SUPFAM" id="SSF56925">
    <property type="entry name" value="OMPA-like"/>
    <property type="match status" value="1"/>
</dbReference>
<evidence type="ECO:0000313" key="3">
    <source>
        <dbReference type="EMBL" id="SVD49903.1"/>
    </source>
</evidence>
<dbReference type="Pfam" id="PF13505">
    <property type="entry name" value="OMP_b-brl"/>
    <property type="match status" value="1"/>
</dbReference>